<gene>
    <name evidence="2" type="ORF">llap_5577</name>
</gene>
<dbReference type="AlphaFoldDB" id="A0A2I0UDL2"/>
<organism evidence="2 3">
    <name type="scientific">Limosa lapponica baueri</name>
    <dbReference type="NCBI Taxonomy" id="1758121"/>
    <lineage>
        <taxon>Eukaryota</taxon>
        <taxon>Metazoa</taxon>
        <taxon>Chordata</taxon>
        <taxon>Craniata</taxon>
        <taxon>Vertebrata</taxon>
        <taxon>Euteleostomi</taxon>
        <taxon>Archelosauria</taxon>
        <taxon>Archosauria</taxon>
        <taxon>Dinosauria</taxon>
        <taxon>Saurischia</taxon>
        <taxon>Theropoda</taxon>
        <taxon>Coelurosauria</taxon>
        <taxon>Aves</taxon>
        <taxon>Neognathae</taxon>
        <taxon>Neoaves</taxon>
        <taxon>Charadriiformes</taxon>
        <taxon>Scolopacidae</taxon>
        <taxon>Limosa</taxon>
    </lineage>
</organism>
<evidence type="ECO:0000256" key="1">
    <source>
        <dbReference type="SAM" id="MobiDB-lite"/>
    </source>
</evidence>
<evidence type="ECO:0000313" key="3">
    <source>
        <dbReference type="Proteomes" id="UP000233556"/>
    </source>
</evidence>
<dbReference type="Proteomes" id="UP000233556">
    <property type="component" value="Unassembled WGS sequence"/>
</dbReference>
<sequence length="185" mass="21213">MMIFRLDTKMLGFLWAECDLESDFAIPQLETLKHLTLTITLAIQQDLDRLEKWACVDHMRLNRAKCRVLYWGWGNLWYQYKLRDERIESSPAKKGLEVLEDEKLDMNWRCALAAQKGNGILRCTKRSVASRSREVILPIYSTLVRHPPRVLCPALEASAQERHGAVGVGPEEGHKNGQRDGTPVL</sequence>
<name>A0A2I0UDL2_LIMLA</name>
<evidence type="ECO:0000313" key="2">
    <source>
        <dbReference type="EMBL" id="PKU44129.1"/>
    </source>
</evidence>
<dbReference type="OrthoDB" id="410381at2759"/>
<feature type="region of interest" description="Disordered" evidence="1">
    <location>
        <begin position="163"/>
        <end position="185"/>
    </location>
</feature>
<dbReference type="EMBL" id="KZ505848">
    <property type="protein sequence ID" value="PKU44129.1"/>
    <property type="molecule type" value="Genomic_DNA"/>
</dbReference>
<proteinExistence type="predicted"/>
<keyword evidence="3" id="KW-1185">Reference proteome</keyword>
<evidence type="ECO:0008006" key="4">
    <source>
        <dbReference type="Google" id="ProtNLM"/>
    </source>
</evidence>
<reference evidence="3" key="1">
    <citation type="submission" date="2017-11" db="EMBL/GenBank/DDBJ databases">
        <authorList>
            <person name="Lima N.C."/>
            <person name="Parody-Merino A.M."/>
            <person name="Battley P.F."/>
            <person name="Fidler A.E."/>
            <person name="Prosdocimi F."/>
        </authorList>
    </citation>
    <scope>NUCLEOTIDE SEQUENCE [LARGE SCALE GENOMIC DNA]</scope>
</reference>
<accession>A0A2I0UDL2</accession>
<protein>
    <recommendedName>
        <fullName evidence="4">Rna-directed dna polymerase from mobile element jockey-like</fullName>
    </recommendedName>
</protein>
<dbReference type="PANTHER" id="PTHR33332">
    <property type="entry name" value="REVERSE TRANSCRIPTASE DOMAIN-CONTAINING PROTEIN"/>
    <property type="match status" value="1"/>
</dbReference>
<reference evidence="3" key="2">
    <citation type="submission" date="2017-12" db="EMBL/GenBank/DDBJ databases">
        <title>Genome sequence of the Bar-tailed Godwit (Limosa lapponica baueri).</title>
        <authorList>
            <person name="Lima N.C.B."/>
            <person name="Parody-Merino A.M."/>
            <person name="Battley P.F."/>
            <person name="Fidler A.E."/>
            <person name="Prosdocimi F."/>
        </authorList>
    </citation>
    <scope>NUCLEOTIDE SEQUENCE [LARGE SCALE GENOMIC DNA]</scope>
</reference>